<accession>A0AAD5WHX6</accession>
<feature type="region of interest" description="Disordered" evidence="1">
    <location>
        <begin position="1"/>
        <end position="57"/>
    </location>
</feature>
<protein>
    <submittedName>
        <fullName evidence="2">Uncharacterized protein</fullName>
    </submittedName>
</protein>
<feature type="compositionally biased region" description="Low complexity" evidence="1">
    <location>
        <begin position="18"/>
        <end position="42"/>
    </location>
</feature>
<name>A0AAD5WHX6_PARTN</name>
<evidence type="ECO:0000313" key="2">
    <source>
        <dbReference type="EMBL" id="KAJ1371149.1"/>
    </source>
</evidence>
<evidence type="ECO:0000256" key="1">
    <source>
        <dbReference type="SAM" id="MobiDB-lite"/>
    </source>
</evidence>
<feature type="compositionally biased region" description="Basic and acidic residues" evidence="1">
    <location>
        <begin position="1"/>
        <end position="17"/>
    </location>
</feature>
<dbReference type="AlphaFoldDB" id="A0AAD5WHX6"/>
<gene>
    <name evidence="2" type="ORF">KIN20_033035</name>
</gene>
<organism evidence="2 3">
    <name type="scientific">Parelaphostrongylus tenuis</name>
    <name type="common">Meningeal worm</name>
    <dbReference type="NCBI Taxonomy" id="148309"/>
    <lineage>
        <taxon>Eukaryota</taxon>
        <taxon>Metazoa</taxon>
        <taxon>Ecdysozoa</taxon>
        <taxon>Nematoda</taxon>
        <taxon>Chromadorea</taxon>
        <taxon>Rhabditida</taxon>
        <taxon>Rhabditina</taxon>
        <taxon>Rhabditomorpha</taxon>
        <taxon>Strongyloidea</taxon>
        <taxon>Metastrongylidae</taxon>
        <taxon>Parelaphostrongylus</taxon>
    </lineage>
</organism>
<evidence type="ECO:0000313" key="3">
    <source>
        <dbReference type="Proteomes" id="UP001196413"/>
    </source>
</evidence>
<proteinExistence type="predicted"/>
<keyword evidence="3" id="KW-1185">Reference proteome</keyword>
<sequence>MEPDRETDILSKKEEAHPAAGEAAEVASTISSLSATTISSRSTELEMERSSLPTTTL</sequence>
<dbReference type="Proteomes" id="UP001196413">
    <property type="component" value="Unassembled WGS sequence"/>
</dbReference>
<dbReference type="EMBL" id="JAHQIW010006923">
    <property type="protein sequence ID" value="KAJ1371149.1"/>
    <property type="molecule type" value="Genomic_DNA"/>
</dbReference>
<comment type="caution">
    <text evidence="2">The sequence shown here is derived from an EMBL/GenBank/DDBJ whole genome shotgun (WGS) entry which is preliminary data.</text>
</comment>
<reference evidence="2" key="1">
    <citation type="submission" date="2021-06" db="EMBL/GenBank/DDBJ databases">
        <title>Parelaphostrongylus tenuis whole genome reference sequence.</title>
        <authorList>
            <person name="Garwood T.J."/>
            <person name="Larsen P.A."/>
            <person name="Fountain-Jones N.M."/>
            <person name="Garbe J.R."/>
            <person name="Macchietto M.G."/>
            <person name="Kania S.A."/>
            <person name="Gerhold R.W."/>
            <person name="Richards J.E."/>
            <person name="Wolf T.M."/>
        </authorList>
    </citation>
    <scope>NUCLEOTIDE SEQUENCE</scope>
    <source>
        <strain evidence="2">MNPRO001-30</strain>
        <tissue evidence="2">Meninges</tissue>
    </source>
</reference>